<protein>
    <submittedName>
        <fullName evidence="7">O-antigen ligase family protein</fullName>
    </submittedName>
</protein>
<feature type="transmembrane region" description="Helical" evidence="5">
    <location>
        <begin position="78"/>
        <end position="95"/>
    </location>
</feature>
<keyword evidence="2 5" id="KW-0812">Transmembrane</keyword>
<comment type="subcellular location">
    <subcellularLocation>
        <location evidence="1">Membrane</location>
        <topology evidence="1">Multi-pass membrane protein</topology>
    </subcellularLocation>
</comment>
<keyword evidence="8" id="KW-1185">Reference proteome</keyword>
<feature type="transmembrane region" description="Helical" evidence="5">
    <location>
        <begin position="186"/>
        <end position="206"/>
    </location>
</feature>
<reference evidence="7 8" key="1">
    <citation type="submission" date="2020-11" db="EMBL/GenBank/DDBJ databases">
        <title>Pseudonocardia abyssalis sp. nov. and Pseudonocardia oceani sp. nov., description and phylogenomic analysis of two novel actinomycetes isolated from the deep Southern Ocean.</title>
        <authorList>
            <person name="Parra J."/>
        </authorList>
    </citation>
    <scope>NUCLEOTIDE SEQUENCE [LARGE SCALE GENOMIC DNA]</scope>
    <source>
        <strain evidence="7 8">KRD-168</strain>
    </source>
</reference>
<feature type="transmembrane region" description="Helical" evidence="5">
    <location>
        <begin position="125"/>
        <end position="146"/>
    </location>
</feature>
<evidence type="ECO:0000259" key="6">
    <source>
        <dbReference type="Pfam" id="PF04932"/>
    </source>
</evidence>
<dbReference type="RefSeq" id="WP_218616188.1">
    <property type="nucleotide sequence ID" value="NZ_JADQDK010000001.1"/>
</dbReference>
<feature type="transmembrane region" description="Helical" evidence="5">
    <location>
        <begin position="254"/>
        <end position="274"/>
    </location>
</feature>
<evidence type="ECO:0000313" key="8">
    <source>
        <dbReference type="Proteomes" id="UP000694287"/>
    </source>
</evidence>
<accession>A0ABS6UV13</accession>
<gene>
    <name evidence="7" type="ORF">I4I81_17310</name>
</gene>
<feature type="transmembrane region" description="Helical" evidence="5">
    <location>
        <begin position="358"/>
        <end position="377"/>
    </location>
</feature>
<dbReference type="InterPro" id="IPR007016">
    <property type="entry name" value="O-antigen_ligase-rel_domated"/>
</dbReference>
<evidence type="ECO:0000313" key="7">
    <source>
        <dbReference type="EMBL" id="MBW0136007.1"/>
    </source>
</evidence>
<keyword evidence="3 5" id="KW-1133">Transmembrane helix</keyword>
<dbReference type="PANTHER" id="PTHR37422:SF13">
    <property type="entry name" value="LIPOPOLYSACCHARIDE BIOSYNTHESIS PROTEIN PA4999-RELATED"/>
    <property type="match status" value="1"/>
</dbReference>
<name>A0ABS6UV13_9PSEU</name>
<dbReference type="PANTHER" id="PTHR37422">
    <property type="entry name" value="TEICHURONIC ACID BIOSYNTHESIS PROTEIN TUAE"/>
    <property type="match status" value="1"/>
</dbReference>
<keyword evidence="4 5" id="KW-0472">Membrane</keyword>
<proteinExistence type="predicted"/>
<feature type="transmembrane region" description="Helical" evidence="5">
    <location>
        <begin position="331"/>
        <end position="351"/>
    </location>
</feature>
<evidence type="ECO:0000256" key="3">
    <source>
        <dbReference type="ARBA" id="ARBA00022989"/>
    </source>
</evidence>
<dbReference type="Pfam" id="PF04932">
    <property type="entry name" value="Wzy_C"/>
    <property type="match status" value="1"/>
</dbReference>
<evidence type="ECO:0000256" key="4">
    <source>
        <dbReference type="ARBA" id="ARBA00023136"/>
    </source>
</evidence>
<dbReference type="InterPro" id="IPR051533">
    <property type="entry name" value="WaaL-like"/>
</dbReference>
<feature type="transmembrane region" description="Helical" evidence="5">
    <location>
        <begin position="218"/>
        <end position="247"/>
    </location>
</feature>
<dbReference type="Proteomes" id="UP000694287">
    <property type="component" value="Unassembled WGS sequence"/>
</dbReference>
<organism evidence="7 8">
    <name type="scientific">Pseudonocardia abyssalis</name>
    <dbReference type="NCBI Taxonomy" id="2792008"/>
    <lineage>
        <taxon>Bacteria</taxon>
        <taxon>Bacillati</taxon>
        <taxon>Actinomycetota</taxon>
        <taxon>Actinomycetes</taxon>
        <taxon>Pseudonocardiales</taxon>
        <taxon>Pseudonocardiaceae</taxon>
        <taxon>Pseudonocardia</taxon>
    </lineage>
</organism>
<feature type="transmembrane region" description="Helical" evidence="5">
    <location>
        <begin position="55"/>
        <end position="72"/>
    </location>
</feature>
<dbReference type="EMBL" id="JADQDK010000001">
    <property type="protein sequence ID" value="MBW0136007.1"/>
    <property type="molecule type" value="Genomic_DNA"/>
</dbReference>
<evidence type="ECO:0000256" key="1">
    <source>
        <dbReference type="ARBA" id="ARBA00004141"/>
    </source>
</evidence>
<feature type="transmembrane region" description="Helical" evidence="5">
    <location>
        <begin position="383"/>
        <end position="399"/>
    </location>
</feature>
<keyword evidence="7" id="KW-0436">Ligase</keyword>
<comment type="caution">
    <text evidence="7">The sequence shown here is derived from an EMBL/GenBank/DDBJ whole genome shotgun (WGS) entry which is preliminary data.</text>
</comment>
<sequence length="419" mass="41189">MASPDQTVTAPLPTIRPRRAAVGGALALLCLAAVLLDAAADLLPDDPLAGVLTPLRLVVLLGLAALAVARPVPVRTPFDLPVALLLVAAAVATALNGQPWSGWRAVLTGAAVLYLTAGVRRVVPGAWPALALLALLGVGVAATAAARQSANGTGTGFCRGALDGSADLCTGVEMIRATGTFANPNLLAAFLVLLLPIAAAGATGLADRASRLVGTAVVVVGYAALLLTGSRGGVLAAVAGVTAFVVLRHPTRRRLLLGAAAAVGAGGLLVLVSGGRFGVRSDVWSAAVALLVDRPWGVGLGRAGALLDASVPGDEAFAHAHDLWLNWAVEAGLPGLAAALWITAVAAAVVLRAAGRGSAVAAAAGAGLAGFAVLSLADHPANAVRVAAALAVVLGVVAAESRAPGQTGTAGVRSRSGSR</sequence>
<dbReference type="GO" id="GO:0016874">
    <property type="term" value="F:ligase activity"/>
    <property type="evidence" value="ECO:0007669"/>
    <property type="project" value="UniProtKB-KW"/>
</dbReference>
<feature type="domain" description="O-antigen ligase-related" evidence="6">
    <location>
        <begin position="217"/>
        <end position="339"/>
    </location>
</feature>
<feature type="transmembrane region" description="Helical" evidence="5">
    <location>
        <begin position="20"/>
        <end position="43"/>
    </location>
</feature>
<evidence type="ECO:0000256" key="2">
    <source>
        <dbReference type="ARBA" id="ARBA00022692"/>
    </source>
</evidence>
<evidence type="ECO:0000256" key="5">
    <source>
        <dbReference type="SAM" id="Phobius"/>
    </source>
</evidence>